<dbReference type="Proteomes" id="UP000829517">
    <property type="component" value="Unassembled WGS sequence"/>
</dbReference>
<evidence type="ECO:0000313" key="1">
    <source>
        <dbReference type="EMBL" id="MCF8716502.1"/>
    </source>
</evidence>
<sequence>MNPDTYKHYLRDLIYLIKEREAELKSDTSKSEFNKGVECGYSEIISLIENQAFAFDLELKEIGFNDFEKFINDN</sequence>
<organism evidence="1 2">
    <name type="scientific">Joostella atrarenae</name>
    <dbReference type="NCBI Taxonomy" id="679257"/>
    <lineage>
        <taxon>Bacteria</taxon>
        <taxon>Pseudomonadati</taxon>
        <taxon>Bacteroidota</taxon>
        <taxon>Flavobacteriia</taxon>
        <taxon>Flavobacteriales</taxon>
        <taxon>Flavobacteriaceae</taxon>
        <taxon>Joostella</taxon>
    </lineage>
</organism>
<comment type="caution">
    <text evidence="1">The sequence shown here is derived from an EMBL/GenBank/DDBJ whole genome shotgun (WGS) entry which is preliminary data.</text>
</comment>
<proteinExistence type="predicted"/>
<keyword evidence="2" id="KW-1185">Reference proteome</keyword>
<gene>
    <name evidence="1" type="ORF">JM658_16895</name>
</gene>
<accession>A0ABS9J7W7</accession>
<dbReference type="EMBL" id="JAETXX010000032">
    <property type="protein sequence ID" value="MCF8716502.1"/>
    <property type="molecule type" value="Genomic_DNA"/>
</dbReference>
<evidence type="ECO:0000313" key="2">
    <source>
        <dbReference type="Proteomes" id="UP000829517"/>
    </source>
</evidence>
<name>A0ABS9J7W7_9FLAO</name>
<dbReference type="RefSeq" id="WP_236961068.1">
    <property type="nucleotide sequence ID" value="NZ_JAETXX010000032.1"/>
</dbReference>
<reference evidence="1 2" key="1">
    <citation type="submission" date="2021-01" db="EMBL/GenBank/DDBJ databases">
        <title>Genome sequencing of Joostella atrarenae M1-2 (= KCTC 23194).</title>
        <authorList>
            <person name="Zakaria M.R."/>
            <person name="Lam M.Q."/>
            <person name="Chong C.S."/>
        </authorList>
    </citation>
    <scope>NUCLEOTIDE SEQUENCE [LARGE SCALE GENOMIC DNA]</scope>
    <source>
        <strain evidence="1 2">M1-2</strain>
    </source>
</reference>
<protein>
    <submittedName>
        <fullName evidence="1">Uncharacterized protein</fullName>
    </submittedName>
</protein>